<comment type="caution">
    <text evidence="2">The sequence shown here is derived from an EMBL/GenBank/DDBJ whole genome shotgun (WGS) entry which is preliminary data.</text>
</comment>
<feature type="transmembrane region" description="Helical" evidence="1">
    <location>
        <begin position="77"/>
        <end position="97"/>
    </location>
</feature>
<accession>A0A829Q712</accession>
<gene>
    <name evidence="2" type="ORF">I543_0059</name>
</gene>
<organism evidence="2 3">
    <name type="scientific">Mycobacteroides abscessus 21</name>
    <dbReference type="NCBI Taxonomy" id="1299324"/>
    <lineage>
        <taxon>Bacteria</taxon>
        <taxon>Bacillati</taxon>
        <taxon>Actinomycetota</taxon>
        <taxon>Actinomycetes</taxon>
        <taxon>Mycobacteriales</taxon>
        <taxon>Mycobacteriaceae</taxon>
        <taxon>Mycobacteroides</taxon>
        <taxon>Mycobacteroides abscessus</taxon>
    </lineage>
</organism>
<proteinExistence type="predicted"/>
<keyword evidence="1" id="KW-0472">Membrane</keyword>
<evidence type="ECO:0000256" key="1">
    <source>
        <dbReference type="SAM" id="Phobius"/>
    </source>
</evidence>
<name>A0A829Q712_9MYCO</name>
<evidence type="ECO:0000313" key="3">
    <source>
        <dbReference type="Proteomes" id="UP000020103"/>
    </source>
</evidence>
<dbReference type="Proteomes" id="UP000020103">
    <property type="component" value="Unassembled WGS sequence"/>
</dbReference>
<evidence type="ECO:0000313" key="2">
    <source>
        <dbReference type="EMBL" id="EUA48435.1"/>
    </source>
</evidence>
<sequence>MSALATAATFLWLGMVLAISFLETPLKFRAPNVTPQIGLEIGRLVFRALNLVEIVLAIGIACAVFRVRDAVPLNATVAYLAVFAALSAQMMAVRPILSGRSNQVLAGLNTARSRGHYAYVVLEVVKVIALAVAGTALLLHGTGC</sequence>
<keyword evidence="1" id="KW-0812">Transmembrane</keyword>
<protein>
    <submittedName>
        <fullName evidence="2">Putative membrane protein</fullName>
    </submittedName>
</protein>
<dbReference type="AlphaFoldDB" id="A0A829Q712"/>
<feature type="transmembrane region" description="Helical" evidence="1">
    <location>
        <begin position="117"/>
        <end position="139"/>
    </location>
</feature>
<feature type="transmembrane region" description="Helical" evidence="1">
    <location>
        <begin position="44"/>
        <end position="65"/>
    </location>
</feature>
<reference evidence="2 3" key="1">
    <citation type="submission" date="2013-12" db="EMBL/GenBank/DDBJ databases">
        <authorList>
            <person name="Madinger N."/>
            <person name="Lenaerts A."/>
            <person name="Ordway D."/>
            <person name="DeGroote M.A."/>
            <person name="Parker T."/>
            <person name="Sizemore C."/>
            <person name="Tallon L.J."/>
            <person name="Sadzewicz L.K."/>
            <person name="Sengamalay N."/>
            <person name="Fraser C.M."/>
            <person name="Hine E."/>
            <person name="Shefchek K.A."/>
            <person name="Das S.P."/>
            <person name="Tettelin H."/>
        </authorList>
    </citation>
    <scope>NUCLEOTIDE SEQUENCE [LARGE SCALE GENOMIC DNA]</scope>
    <source>
        <strain evidence="2 3">21</strain>
    </source>
</reference>
<keyword evidence="1" id="KW-1133">Transmembrane helix</keyword>
<dbReference type="EMBL" id="JAOF01000001">
    <property type="protein sequence ID" value="EUA48435.1"/>
    <property type="molecule type" value="Genomic_DNA"/>
</dbReference>